<keyword evidence="2" id="KW-0677">Repeat</keyword>
<feature type="coiled-coil region" evidence="5">
    <location>
        <begin position="409"/>
        <end position="436"/>
    </location>
</feature>
<dbReference type="GO" id="GO:0005884">
    <property type="term" value="C:actin filament"/>
    <property type="evidence" value="ECO:0007669"/>
    <property type="project" value="TreeGrafter"/>
</dbReference>
<keyword evidence="5" id="KW-0175">Coiled coil</keyword>
<dbReference type="CDD" id="cd21219">
    <property type="entry name" value="CH_PLS_FIM_rpt3"/>
    <property type="match status" value="1"/>
</dbReference>
<dbReference type="SUPFAM" id="SSF47576">
    <property type="entry name" value="Calponin-homology domain, CH-domain"/>
    <property type="match status" value="1"/>
</dbReference>
<keyword evidence="1" id="KW-0479">Metal-binding</keyword>
<evidence type="ECO:0000256" key="2">
    <source>
        <dbReference type="ARBA" id="ARBA00022737"/>
    </source>
</evidence>
<dbReference type="STRING" id="461836.A0A0L0DDK8"/>
<dbReference type="eggNOG" id="KOG0027">
    <property type="taxonomic scope" value="Eukaryota"/>
</dbReference>
<dbReference type="InterPro" id="IPR011992">
    <property type="entry name" value="EF-hand-dom_pair"/>
</dbReference>
<feature type="domain" description="Calponin-homology (CH)" evidence="7">
    <location>
        <begin position="1231"/>
        <end position="1347"/>
    </location>
</feature>
<dbReference type="Pfam" id="PF00307">
    <property type="entry name" value="CH"/>
    <property type="match status" value="3"/>
</dbReference>
<evidence type="ECO:0000256" key="4">
    <source>
        <dbReference type="ARBA" id="ARBA00023203"/>
    </source>
</evidence>
<feature type="domain" description="EF-hand" evidence="8">
    <location>
        <begin position="236"/>
        <end position="271"/>
    </location>
</feature>
<dbReference type="InterPro" id="IPR018247">
    <property type="entry name" value="EF_Hand_1_Ca_BS"/>
</dbReference>
<dbReference type="Proteomes" id="UP000054408">
    <property type="component" value="Unassembled WGS sequence"/>
</dbReference>
<dbReference type="PROSITE" id="PS50021">
    <property type="entry name" value="CH"/>
    <property type="match status" value="3"/>
</dbReference>
<feature type="domain" description="EF-hand" evidence="8">
    <location>
        <begin position="111"/>
        <end position="146"/>
    </location>
</feature>
<dbReference type="Gene3D" id="1.10.418.10">
    <property type="entry name" value="Calponin-like domain"/>
    <property type="match status" value="4"/>
</dbReference>
<dbReference type="GeneID" id="25565522"/>
<dbReference type="OMA" id="WQACKYH"/>
<dbReference type="RefSeq" id="XP_013757033.1">
    <property type="nucleotide sequence ID" value="XM_013901579.1"/>
</dbReference>
<feature type="domain" description="EF-hand" evidence="8">
    <location>
        <begin position="44"/>
        <end position="79"/>
    </location>
</feature>
<evidence type="ECO:0000259" key="8">
    <source>
        <dbReference type="PROSITE" id="PS50222"/>
    </source>
</evidence>
<dbReference type="Gene3D" id="1.10.238.10">
    <property type="entry name" value="EF-hand"/>
    <property type="match status" value="4"/>
</dbReference>
<dbReference type="GO" id="GO:0051015">
    <property type="term" value="F:actin filament binding"/>
    <property type="evidence" value="ECO:0007669"/>
    <property type="project" value="InterPro"/>
</dbReference>
<accession>A0A0L0DDK8</accession>
<dbReference type="FunFam" id="1.10.238.10:FF:000178">
    <property type="entry name" value="Calmodulin-2 A"/>
    <property type="match status" value="1"/>
</dbReference>
<evidence type="ECO:0000313" key="9">
    <source>
        <dbReference type="EMBL" id="KNC50196.1"/>
    </source>
</evidence>
<feature type="domain" description="Calponin-homology (CH)" evidence="7">
    <location>
        <begin position="1647"/>
        <end position="1755"/>
    </location>
</feature>
<sequence>MTEEYSETQLAEFRAAFEACDTDRNGVLLPGELGAALEAMGQALEPDALASLFDVLDEDRSGDLNFEEFVKGMGPVLIQLGVVSAPAGSSAGEAAGDAGGGDDDDAPFSPAEMAKLRAIFEACDADGSGDVDKDELRALLVQLGHELDDDSLDAMFTAMDTDGSGEIEFDEFLAGMGNLLLGKMSPTAAAAAAQIQYTPEQIAIIRDIFNEVDVDGSGEIDIHELEGILLTLGQVPDPAELEALMRNLDADGNGAVDFDEFLHGGMGQIILDAKAEQASATASLSAAMTPEMRALKLRAAREALPSATVAAIEAAFDSLGDGAALPVAELAAVFRELGEKPSRPQLRKHIKALDPAGTGTISIEDFLMFQARRLGLNRGASSASLLGRSAGDEEISTEDLSPEKAFERIQELTSSNTALKEKIANLASEFAMLREKGSQTEERRQKAVDDFNALNASYLELRKELRTIEVLNKEKRELLTELENKQAAISELTTSLETSSKDVEKLREQHRKNLKTIAEYQDELSEAQNALLVKDSALTERADQEEQIKFLKKRIMAMGAENAELQERLSTIDQQQSAIDELKKTLKETSEEYLNFKTAHQNVVLDAASAAAAAASSAAGSDAASLRGELEDLGESVVDVRAERIAKLEADINALNGELADRDTALTLARTTIASLEDKVEAAKVVSVELATLKVAHEEALSSITSLNADLDARSASLSATNAKLVALQKDTARQAALDKETIAGLEAQLERLKATSASLGDSLSDQVTQLKDQLAAAHAETEATREDMRSLTADLKQAESALAASTARIEKAKAAYNELKAELEAERAAFETERDSAAGVVDEANARLAKSKAKYTTAKETITQLLADQEALSRERDVLAGGLEKKAAKLKAFKEELVSISGRLEESEALVAALSEKLAADKEKRKTQVAALSTELETANATVATKQARIEELEALLAASKAVKTERDDLAARLEAATAQLGALEGSGTELQSQVAGLTASLEAANALAATQTTTIESLQGDLATARSDADAAAAAAAAELEALRGASGDLGEELSKLSAQLAASEANVASMTAERDAVRAEFDAHLAECSAQQAESEAALAALAAERDAAASKTAELEAALAAATAADSDAVTSLQQKVSHLTEQAETLEVELKTEVVAKTTVEGERDDALAKLAELEAALAAERAKREQLEASSAMSADELAAMQAKLDAERAAAQARLASVQDYALEGADAALVVYINGVLKDDPSVAHLLPLGLRALEVATATIDGVLLCKLLNAVKPGAIDERVIKLRVADEEDMIENNQLCLASAQAIGASVFSIKAGDIHQGKVPVILKLAREIVKAGLLSSISITSHPELLALKPRSMELKKFSRIPPEELLLMWVNHHMSAGAGASSSSAAAASGVTGPEVANFADALADGRAIGILVAKLFADRLAASSSTEAKALAADPVSFLDSATSDAARCTAVVAALAAVALVPFASVESLTSSATSANLLTLAMLFTLNTGLEVTSGQEEEMKKITITDVEGTREERMFRLWIMSLGIEKEVRELDEDFKDGLAMLQIEDAIEPGIVKWAKVNTTRLNAFKLVENCNYGVSLAKSLKCVVVGIDGQDFARGNRKLTLAILWQLMRFNVLNIIRNLKFEGREVSDDDVLAWANDRVAAAGKASSIRSFKDRTLSTSHFLIDLLYAIKPRAVDYSLVTPGESDEDAMLNAKYAIGVARKLGAQVFLVWEDICEVNERMILTFIGNLMSLAG</sequence>
<keyword evidence="4" id="KW-0009">Actin-binding</keyword>
<evidence type="ECO:0000259" key="7">
    <source>
        <dbReference type="PROSITE" id="PS50021"/>
    </source>
</evidence>
<dbReference type="eggNOG" id="KOG0046">
    <property type="taxonomic scope" value="Eukaryota"/>
</dbReference>
<dbReference type="GO" id="GO:0051017">
    <property type="term" value="P:actin filament bundle assembly"/>
    <property type="evidence" value="ECO:0007669"/>
    <property type="project" value="InterPro"/>
</dbReference>
<dbReference type="PANTHER" id="PTHR19961">
    <property type="entry name" value="FIMBRIN/PLASTIN"/>
    <property type="match status" value="1"/>
</dbReference>
<name>A0A0L0DDK8_THETB</name>
<dbReference type="InterPro" id="IPR001715">
    <property type="entry name" value="CH_dom"/>
</dbReference>
<reference evidence="9 10" key="1">
    <citation type="submission" date="2010-05" db="EMBL/GenBank/DDBJ databases">
        <title>The Genome Sequence of Thecamonas trahens ATCC 50062.</title>
        <authorList>
            <consortium name="The Broad Institute Genome Sequencing Platform"/>
            <person name="Russ C."/>
            <person name="Cuomo C."/>
            <person name="Shea T."/>
            <person name="Young S.K."/>
            <person name="Zeng Q."/>
            <person name="Koehrsen M."/>
            <person name="Haas B."/>
            <person name="Borodovsky M."/>
            <person name="Guigo R."/>
            <person name="Alvarado L."/>
            <person name="Berlin A."/>
            <person name="Bochicchio J."/>
            <person name="Borenstein D."/>
            <person name="Chapman S."/>
            <person name="Chen Z."/>
            <person name="Freedman E."/>
            <person name="Gellesch M."/>
            <person name="Goldberg J."/>
            <person name="Griggs A."/>
            <person name="Gujja S."/>
            <person name="Heilman E."/>
            <person name="Heiman D."/>
            <person name="Hepburn T."/>
            <person name="Howarth C."/>
            <person name="Jen D."/>
            <person name="Larson L."/>
            <person name="Mehta T."/>
            <person name="Park D."/>
            <person name="Pearson M."/>
            <person name="Roberts A."/>
            <person name="Saif S."/>
            <person name="Shenoy N."/>
            <person name="Sisk P."/>
            <person name="Stolte C."/>
            <person name="Sykes S."/>
            <person name="Thomson T."/>
            <person name="Walk T."/>
            <person name="White J."/>
            <person name="Yandava C."/>
            <person name="Burger G."/>
            <person name="Gray M.W."/>
            <person name="Holland P.W.H."/>
            <person name="King N."/>
            <person name="Lang F.B.F."/>
            <person name="Roger A.J."/>
            <person name="Ruiz-Trillo I."/>
            <person name="Lander E."/>
            <person name="Nusbaum C."/>
        </authorList>
    </citation>
    <scope>NUCLEOTIDE SEQUENCE [LARGE SCALE GENOMIC DNA]</scope>
    <source>
        <strain evidence="9 10">ATCC 50062</strain>
    </source>
</reference>
<dbReference type="Gene3D" id="1.10.287.1490">
    <property type="match status" value="2"/>
</dbReference>
<dbReference type="Pfam" id="PF13499">
    <property type="entry name" value="EF-hand_7"/>
    <property type="match status" value="3"/>
</dbReference>
<organism evidence="9 10">
    <name type="scientific">Thecamonas trahens ATCC 50062</name>
    <dbReference type="NCBI Taxonomy" id="461836"/>
    <lineage>
        <taxon>Eukaryota</taxon>
        <taxon>Apusozoa</taxon>
        <taxon>Apusomonadida</taxon>
        <taxon>Apusomonadidae</taxon>
        <taxon>Thecamonas</taxon>
    </lineage>
</organism>
<dbReference type="PANTHER" id="PTHR19961:SF18">
    <property type="entry name" value="FI19014P1"/>
    <property type="match status" value="1"/>
</dbReference>
<feature type="coiled-coil region" evidence="5">
    <location>
        <begin position="1056"/>
        <end position="1196"/>
    </location>
</feature>
<dbReference type="SUPFAM" id="SSF47473">
    <property type="entry name" value="EF-hand"/>
    <property type="match status" value="3"/>
</dbReference>
<dbReference type="InterPro" id="IPR002048">
    <property type="entry name" value="EF_hand_dom"/>
</dbReference>
<feature type="coiled-coil region" evidence="5">
    <location>
        <begin position="461"/>
        <end position="599"/>
    </location>
</feature>
<dbReference type="CDD" id="cd00051">
    <property type="entry name" value="EFh"/>
    <property type="match status" value="1"/>
</dbReference>
<dbReference type="CDD" id="cd21220">
    <property type="entry name" value="CH_PLS_FIM_rpt4"/>
    <property type="match status" value="1"/>
</dbReference>
<keyword evidence="10" id="KW-1185">Reference proteome</keyword>
<evidence type="ECO:0000256" key="6">
    <source>
        <dbReference type="SAM" id="MobiDB-lite"/>
    </source>
</evidence>
<evidence type="ECO:0000256" key="5">
    <source>
        <dbReference type="SAM" id="Coils"/>
    </source>
</evidence>
<feature type="domain" description="EF-hand" evidence="8">
    <location>
        <begin position="147"/>
        <end position="182"/>
    </location>
</feature>
<dbReference type="GO" id="GO:0051639">
    <property type="term" value="P:actin filament network formation"/>
    <property type="evidence" value="ECO:0007669"/>
    <property type="project" value="TreeGrafter"/>
</dbReference>
<protein>
    <submittedName>
        <fullName evidence="9">Fimbrin</fullName>
    </submittedName>
</protein>
<dbReference type="GO" id="GO:0005737">
    <property type="term" value="C:cytoplasm"/>
    <property type="evidence" value="ECO:0007669"/>
    <property type="project" value="TreeGrafter"/>
</dbReference>
<dbReference type="InterPro" id="IPR036872">
    <property type="entry name" value="CH_dom_sf"/>
</dbReference>
<proteinExistence type="predicted"/>
<feature type="coiled-coil region" evidence="5">
    <location>
        <begin position="905"/>
        <end position="981"/>
    </location>
</feature>
<dbReference type="PROSITE" id="PS00018">
    <property type="entry name" value="EF_HAND_1"/>
    <property type="match status" value="5"/>
</dbReference>
<dbReference type="InterPro" id="IPR039959">
    <property type="entry name" value="Fimbrin/Plastin"/>
</dbReference>
<dbReference type="FunFam" id="1.10.418.10:FF:000010">
    <property type="entry name" value="Plastin-3 isoform 1"/>
    <property type="match status" value="1"/>
</dbReference>
<feature type="domain" description="EF-hand" evidence="8">
    <location>
        <begin position="200"/>
        <end position="235"/>
    </location>
</feature>
<feature type="domain" description="EF-hand" evidence="8">
    <location>
        <begin position="8"/>
        <end position="43"/>
    </location>
</feature>
<feature type="domain" description="Calponin-homology (CH)" evidence="7">
    <location>
        <begin position="1529"/>
        <end position="1634"/>
    </location>
</feature>
<dbReference type="OrthoDB" id="431378at2759"/>
<feature type="region of interest" description="Disordered" evidence="6">
    <location>
        <begin position="89"/>
        <end position="108"/>
    </location>
</feature>
<dbReference type="PROSITE" id="PS50222">
    <property type="entry name" value="EF_HAND_2"/>
    <property type="match status" value="6"/>
</dbReference>
<dbReference type="GO" id="GO:0005509">
    <property type="term" value="F:calcium ion binding"/>
    <property type="evidence" value="ECO:0007669"/>
    <property type="project" value="InterPro"/>
</dbReference>
<keyword evidence="3" id="KW-0106">Calcium</keyword>
<evidence type="ECO:0000256" key="3">
    <source>
        <dbReference type="ARBA" id="ARBA00022837"/>
    </source>
</evidence>
<dbReference type="GO" id="GO:0032432">
    <property type="term" value="C:actin filament bundle"/>
    <property type="evidence" value="ECO:0007669"/>
    <property type="project" value="TreeGrafter"/>
</dbReference>
<dbReference type="SMART" id="SM00054">
    <property type="entry name" value="EFh"/>
    <property type="match status" value="7"/>
</dbReference>
<gene>
    <name evidence="9" type="ORF">AMSG_06341</name>
</gene>
<feature type="coiled-coil region" evidence="5">
    <location>
        <begin position="736"/>
        <end position="862"/>
    </location>
</feature>
<evidence type="ECO:0000313" key="10">
    <source>
        <dbReference type="Proteomes" id="UP000054408"/>
    </source>
</evidence>
<evidence type="ECO:0000256" key="1">
    <source>
        <dbReference type="ARBA" id="ARBA00022723"/>
    </source>
</evidence>
<dbReference type="EMBL" id="GL349460">
    <property type="protein sequence ID" value="KNC50196.1"/>
    <property type="molecule type" value="Genomic_DNA"/>
</dbReference>
<dbReference type="SMART" id="SM00033">
    <property type="entry name" value="CH"/>
    <property type="match status" value="4"/>
</dbReference>